<evidence type="ECO:0000256" key="4">
    <source>
        <dbReference type="SAM" id="Phobius"/>
    </source>
</evidence>
<dbReference type="GO" id="GO:0005886">
    <property type="term" value="C:plasma membrane"/>
    <property type="evidence" value="ECO:0007669"/>
    <property type="project" value="TreeGrafter"/>
</dbReference>
<dbReference type="PANTHER" id="PTHR43298:SF2">
    <property type="entry name" value="FMN_FAD EXPORTER YEEO-RELATED"/>
    <property type="match status" value="1"/>
</dbReference>
<dbReference type="CDD" id="cd20270">
    <property type="entry name" value="Complex1_LYR_SDHAF3_LYRM10"/>
    <property type="match status" value="1"/>
</dbReference>
<protein>
    <recommendedName>
        <fullName evidence="7">Multidrug and toxic compound extrusion protein</fullName>
    </recommendedName>
</protein>
<dbReference type="InterPro" id="IPR002528">
    <property type="entry name" value="MATE_fam"/>
</dbReference>
<evidence type="ECO:0000256" key="2">
    <source>
        <dbReference type="ARBA" id="ARBA00022448"/>
    </source>
</evidence>
<keyword evidence="6" id="KW-1185">Reference proteome</keyword>
<evidence type="ECO:0000256" key="3">
    <source>
        <dbReference type="SAM" id="Coils"/>
    </source>
</evidence>
<feature type="transmembrane region" description="Helical" evidence="4">
    <location>
        <begin position="174"/>
        <end position="201"/>
    </location>
</feature>
<dbReference type="InterPro" id="IPR050222">
    <property type="entry name" value="MATE_MdtK"/>
</dbReference>
<keyword evidence="4" id="KW-0812">Transmembrane</keyword>
<feature type="transmembrane region" description="Helical" evidence="4">
    <location>
        <begin position="332"/>
        <end position="355"/>
    </location>
</feature>
<feature type="transmembrane region" description="Helical" evidence="4">
    <location>
        <begin position="141"/>
        <end position="162"/>
    </location>
</feature>
<feature type="coiled-coil region" evidence="3">
    <location>
        <begin position="597"/>
        <end position="631"/>
    </location>
</feature>
<sequence>MGEGECSPLLPKHQYGGGERKSTWNEFVDLSGMAFQVSLSTVARIALTSIDSIFLGHIGVPELAAASLAQVWTSAPLMAVWASASALITLCGQSWGAGNAELTGVWLQFGLLLTTVLSIPVFIWYWCIGYVLEYSTDDPQVIALATTFSRVLAFSILPSLAYACLRQYFQAIGIIYPTTLVGAMSIIVAICGNYVFIYGIGSWQGLGFVGSPLSTVFASWFQPIALFSFNFLYKKYHRRAWGGWNWKALTLCRLRAFITIAGPIAGNSFASNLANALISLVAARLGPQTIAANAVISGLWGLLWALFWGYGCATQVRVANYLGAGQPARAKAIAKLGLLCTVCVVSALAVCTAMFDWQLIAVYTNDAELMRVCRGVLPIFICAYVVESIEMLFGGVLTGMGQVKVIFWASTLTTWCVNLTVAYIGGITMGYGLPALWIGVLSMEVLKLLTYVVALQRTDWQRMADRAMEAMEAAPESTQAEVEKGAVNYITAVVGSQPTGYIASMPETTTPPLSTPYMRQKRVCIYKIAVLSAHVREQYVYQDDEERLHADAKVLGMRVVTKDQQLDSIVKKTGSKTSTELQQILQWSSIRNKPVAVSEANNLIAKVEKAISRAQKKRKLAKDEADEARSMIKQKISQSVGVRNENLALRSYERSTGNAVRMTNKELYVIAYPMILQHDTEQHTEVDYVAMDGKARRWTIPLGRAAAAQDDAPDEVIDLTSEATSSSDTYFSICGMIDGVTDSLRILEDDEWEMVPLVVEVKNRLRAFRNPPPLHDHIQMAVYMKMLGVDEGDMIQCMHDDKARIQVSRLSMHSYPLSAAVRNDQSGGDVWTTIVLPRLHHYVTVIQYFRDNDLARLSFLDGTPQERIAMLRSRIAINCTMLDVCLNAQKATIMAGHRQEVLRLYRSILTLHKKKLPAHMRVLGDQYVRDEFRRHKEAPQKYVAPFMREWQQYEKLMQQKTSNFGRELSADDRALLDAQQQDKLKSLKQAAKLVGESMP</sequence>
<keyword evidence="2" id="KW-0813">Transport</keyword>
<comment type="caution">
    <text evidence="5">The sequence shown here is derived from an EMBL/GenBank/DDBJ whole genome shotgun (WGS) entry which is preliminary data.</text>
</comment>
<dbReference type="EMBL" id="DAKRPA010000235">
    <property type="protein sequence ID" value="DAZ94753.1"/>
    <property type="molecule type" value="Genomic_DNA"/>
</dbReference>
<evidence type="ECO:0000256" key="1">
    <source>
        <dbReference type="ARBA" id="ARBA00010199"/>
    </source>
</evidence>
<feature type="transmembrane region" description="Helical" evidence="4">
    <location>
        <begin position="290"/>
        <end position="311"/>
    </location>
</feature>
<dbReference type="AlphaFoldDB" id="A0AAV2YN39"/>
<dbReference type="Pfam" id="PF13233">
    <property type="entry name" value="Complex1_LYR_2"/>
    <property type="match status" value="1"/>
</dbReference>
<evidence type="ECO:0008006" key="7">
    <source>
        <dbReference type="Google" id="ProtNLM"/>
    </source>
</evidence>
<gene>
    <name evidence="5" type="ORF">N0F65_011569</name>
</gene>
<reference evidence="5" key="1">
    <citation type="submission" date="2022-11" db="EMBL/GenBank/DDBJ databases">
        <authorList>
            <person name="Morgan W.R."/>
            <person name="Tartar A."/>
        </authorList>
    </citation>
    <scope>NUCLEOTIDE SEQUENCE</scope>
    <source>
        <strain evidence="5">ARSEF 373</strain>
    </source>
</reference>
<feature type="transmembrane region" description="Helical" evidence="4">
    <location>
        <begin position="71"/>
        <end position="92"/>
    </location>
</feature>
<keyword evidence="3" id="KW-0175">Coiled coil</keyword>
<organism evidence="5 6">
    <name type="scientific">Lagenidium giganteum</name>
    <dbReference type="NCBI Taxonomy" id="4803"/>
    <lineage>
        <taxon>Eukaryota</taxon>
        <taxon>Sar</taxon>
        <taxon>Stramenopiles</taxon>
        <taxon>Oomycota</taxon>
        <taxon>Peronosporomycetes</taxon>
        <taxon>Pythiales</taxon>
        <taxon>Pythiaceae</taxon>
    </lineage>
</organism>
<evidence type="ECO:0000313" key="5">
    <source>
        <dbReference type="EMBL" id="DAZ94753.1"/>
    </source>
</evidence>
<comment type="similarity">
    <text evidence="1">Belongs to the multi antimicrobial extrusion (MATE) (TC 2.A.66.1) family.</text>
</comment>
<feature type="transmembrane region" description="Helical" evidence="4">
    <location>
        <begin position="213"/>
        <end position="233"/>
    </location>
</feature>
<feature type="transmembrane region" description="Helical" evidence="4">
    <location>
        <begin position="254"/>
        <end position="278"/>
    </location>
</feature>
<keyword evidence="4" id="KW-1133">Transmembrane helix</keyword>
<dbReference type="Proteomes" id="UP001146120">
    <property type="component" value="Unassembled WGS sequence"/>
</dbReference>
<keyword evidence="4" id="KW-0472">Membrane</keyword>
<name>A0AAV2YN39_9STRA</name>
<reference evidence="5" key="2">
    <citation type="journal article" date="2023" name="Microbiol Resour">
        <title>Decontamination and Annotation of the Draft Genome Sequence of the Oomycete Lagenidium giganteum ARSEF 373.</title>
        <authorList>
            <person name="Morgan W.R."/>
            <person name="Tartar A."/>
        </authorList>
    </citation>
    <scope>NUCLEOTIDE SEQUENCE</scope>
    <source>
        <strain evidence="5">ARSEF 373</strain>
    </source>
</reference>
<dbReference type="GO" id="GO:0042910">
    <property type="term" value="F:xenobiotic transmembrane transporter activity"/>
    <property type="evidence" value="ECO:0007669"/>
    <property type="project" value="InterPro"/>
</dbReference>
<dbReference type="PANTHER" id="PTHR43298">
    <property type="entry name" value="MULTIDRUG RESISTANCE PROTEIN NORM-RELATED"/>
    <property type="match status" value="1"/>
</dbReference>
<accession>A0AAV2YN39</accession>
<proteinExistence type="inferred from homology"/>
<dbReference type="GO" id="GO:0015297">
    <property type="term" value="F:antiporter activity"/>
    <property type="evidence" value="ECO:0007669"/>
    <property type="project" value="InterPro"/>
</dbReference>
<feature type="transmembrane region" description="Helical" evidence="4">
    <location>
        <begin position="375"/>
        <end position="393"/>
    </location>
</feature>
<feature type="transmembrane region" description="Helical" evidence="4">
    <location>
        <begin position="104"/>
        <end position="126"/>
    </location>
</feature>
<dbReference type="NCBIfam" id="TIGR00797">
    <property type="entry name" value="matE"/>
    <property type="match status" value="1"/>
</dbReference>
<dbReference type="Pfam" id="PF01554">
    <property type="entry name" value="MatE"/>
    <property type="match status" value="2"/>
</dbReference>
<evidence type="ECO:0000313" key="6">
    <source>
        <dbReference type="Proteomes" id="UP001146120"/>
    </source>
</evidence>